<name>A0AAW1KIQ0_POPJA</name>
<sequence length="72" mass="7860">MIGGQFVSPFLSPNYRENNILEKRHFNIKDDDDVCAGVYACAITGGERERAGPMIPVDPGPRTLAPGPPMCR</sequence>
<dbReference type="AlphaFoldDB" id="A0AAW1KIQ0"/>
<organism evidence="2 3">
    <name type="scientific">Popillia japonica</name>
    <name type="common">Japanese beetle</name>
    <dbReference type="NCBI Taxonomy" id="7064"/>
    <lineage>
        <taxon>Eukaryota</taxon>
        <taxon>Metazoa</taxon>
        <taxon>Ecdysozoa</taxon>
        <taxon>Arthropoda</taxon>
        <taxon>Hexapoda</taxon>
        <taxon>Insecta</taxon>
        <taxon>Pterygota</taxon>
        <taxon>Neoptera</taxon>
        <taxon>Endopterygota</taxon>
        <taxon>Coleoptera</taxon>
        <taxon>Polyphaga</taxon>
        <taxon>Scarabaeiformia</taxon>
        <taxon>Scarabaeidae</taxon>
        <taxon>Rutelinae</taxon>
        <taxon>Popillia</taxon>
    </lineage>
</organism>
<accession>A0AAW1KIQ0</accession>
<evidence type="ECO:0000256" key="1">
    <source>
        <dbReference type="SAM" id="MobiDB-lite"/>
    </source>
</evidence>
<dbReference type="EMBL" id="JASPKY010000234">
    <property type="protein sequence ID" value="KAK9717952.1"/>
    <property type="molecule type" value="Genomic_DNA"/>
</dbReference>
<comment type="caution">
    <text evidence="2">The sequence shown here is derived from an EMBL/GenBank/DDBJ whole genome shotgun (WGS) entry which is preliminary data.</text>
</comment>
<proteinExistence type="predicted"/>
<gene>
    <name evidence="2" type="ORF">QE152_g23468</name>
</gene>
<reference evidence="2 3" key="1">
    <citation type="journal article" date="2024" name="BMC Genomics">
        <title>De novo assembly and annotation of Popillia japonica's genome with initial clues to its potential as an invasive pest.</title>
        <authorList>
            <person name="Cucini C."/>
            <person name="Boschi S."/>
            <person name="Funari R."/>
            <person name="Cardaioli E."/>
            <person name="Iannotti N."/>
            <person name="Marturano G."/>
            <person name="Paoli F."/>
            <person name="Bruttini M."/>
            <person name="Carapelli A."/>
            <person name="Frati F."/>
            <person name="Nardi F."/>
        </authorList>
    </citation>
    <scope>NUCLEOTIDE SEQUENCE [LARGE SCALE GENOMIC DNA]</scope>
    <source>
        <strain evidence="2">DMR45628</strain>
    </source>
</reference>
<protein>
    <submittedName>
        <fullName evidence="2">Uncharacterized protein</fullName>
    </submittedName>
</protein>
<evidence type="ECO:0000313" key="3">
    <source>
        <dbReference type="Proteomes" id="UP001458880"/>
    </source>
</evidence>
<evidence type="ECO:0000313" key="2">
    <source>
        <dbReference type="EMBL" id="KAK9717952.1"/>
    </source>
</evidence>
<dbReference type="Proteomes" id="UP001458880">
    <property type="component" value="Unassembled WGS sequence"/>
</dbReference>
<keyword evidence="3" id="KW-1185">Reference proteome</keyword>
<feature type="region of interest" description="Disordered" evidence="1">
    <location>
        <begin position="50"/>
        <end position="72"/>
    </location>
</feature>